<dbReference type="STRING" id="1893.SAMN02787144_1003267"/>
<dbReference type="EMBL" id="FPJO01000003">
    <property type="protein sequence ID" value="SFX47845.1"/>
    <property type="molecule type" value="Genomic_DNA"/>
</dbReference>
<evidence type="ECO:0000313" key="1">
    <source>
        <dbReference type="EMBL" id="SFX47845.1"/>
    </source>
</evidence>
<sequence>MAVAGICAYDSDAHGLAQRYFHQALRLAKSSGDKGFGGYVVALLVNQSLHLADYRQSVAFAQAALRGAGDHISPALAADLYAMQAKAYACLGDAAHTPLPAMSAVTFRSGAAPAAMLPPTCRKVAETCNGRT</sequence>
<dbReference type="AlphaFoldDB" id="A0A1K1XFJ1"/>
<name>A0A1K1XFJ1_STRAR</name>
<accession>A0A1K1XFJ1</accession>
<protein>
    <recommendedName>
        <fullName evidence="3">Transcriptional regulator</fullName>
    </recommendedName>
</protein>
<evidence type="ECO:0008006" key="3">
    <source>
        <dbReference type="Google" id="ProtNLM"/>
    </source>
</evidence>
<organism evidence="1 2">
    <name type="scientific">Streptomyces atratus</name>
    <dbReference type="NCBI Taxonomy" id="1893"/>
    <lineage>
        <taxon>Bacteria</taxon>
        <taxon>Bacillati</taxon>
        <taxon>Actinomycetota</taxon>
        <taxon>Actinomycetes</taxon>
        <taxon>Kitasatosporales</taxon>
        <taxon>Streptomycetaceae</taxon>
        <taxon>Streptomyces</taxon>
    </lineage>
</organism>
<gene>
    <name evidence="1" type="ORF">SAMN02787144_1003267</name>
</gene>
<dbReference type="Proteomes" id="UP000181909">
    <property type="component" value="Unassembled WGS sequence"/>
</dbReference>
<reference evidence="1 2" key="1">
    <citation type="submission" date="2016-11" db="EMBL/GenBank/DDBJ databases">
        <authorList>
            <person name="Jaros S."/>
            <person name="Januszkiewicz K."/>
            <person name="Wedrychowicz H."/>
        </authorList>
    </citation>
    <scope>NUCLEOTIDE SEQUENCE [LARGE SCALE GENOMIC DNA]</scope>
    <source>
        <strain evidence="1 2">OK807</strain>
    </source>
</reference>
<proteinExistence type="predicted"/>
<evidence type="ECO:0000313" key="2">
    <source>
        <dbReference type="Proteomes" id="UP000181909"/>
    </source>
</evidence>